<dbReference type="RefSeq" id="WP_212322431.1">
    <property type="nucleotide sequence ID" value="NZ_AP024463.1"/>
</dbReference>
<evidence type="ECO:0008006" key="3">
    <source>
        <dbReference type="Google" id="ProtNLM"/>
    </source>
</evidence>
<reference evidence="1 2" key="1">
    <citation type="submission" date="2021-03" db="EMBL/GenBank/DDBJ databases">
        <title>Human Oral Microbial Genomes.</title>
        <authorList>
            <person name="Johnston C.D."/>
            <person name="Chen T."/>
            <person name="Dewhirst F.E."/>
        </authorList>
    </citation>
    <scope>NUCLEOTIDE SEQUENCE [LARGE SCALE GENOMIC DNA]</scope>
    <source>
        <strain evidence="1 2">DSMZ 100122</strain>
    </source>
</reference>
<name>A0ABX7Y3G2_9ACTN</name>
<evidence type="ECO:0000313" key="2">
    <source>
        <dbReference type="Proteomes" id="UP000678513"/>
    </source>
</evidence>
<accession>A0ABX7Y3G2</accession>
<proteinExistence type="predicted"/>
<sequence length="113" mass="12451">MPETTPDFIKHIDLDDGTRSIFFDFDAPPTFEVAEESGHEPGGYFWDGVVRWLIAQGQAPDVSSDPEAGMYSAQGTPQELDELISVLTPYLMEEDKLAALIEEADAAGHDFDD</sequence>
<gene>
    <name evidence="1" type="ORF">J5A65_12415</name>
</gene>
<organism evidence="1 2">
    <name type="scientific">Arachnia rubra</name>
    <dbReference type="NCBI Taxonomy" id="1547448"/>
    <lineage>
        <taxon>Bacteria</taxon>
        <taxon>Bacillati</taxon>
        <taxon>Actinomycetota</taxon>
        <taxon>Actinomycetes</taxon>
        <taxon>Propionibacteriales</taxon>
        <taxon>Propionibacteriaceae</taxon>
        <taxon>Arachnia</taxon>
    </lineage>
</organism>
<dbReference type="EMBL" id="CP072384">
    <property type="protein sequence ID" value="QUC07715.1"/>
    <property type="molecule type" value="Genomic_DNA"/>
</dbReference>
<keyword evidence="2" id="KW-1185">Reference proteome</keyword>
<dbReference type="Proteomes" id="UP000678513">
    <property type="component" value="Chromosome"/>
</dbReference>
<evidence type="ECO:0000313" key="1">
    <source>
        <dbReference type="EMBL" id="QUC07715.1"/>
    </source>
</evidence>
<protein>
    <recommendedName>
        <fullName evidence="3">Immunity protein 51 of polymorphic toxin system</fullName>
    </recommendedName>
</protein>